<feature type="domain" description="Helicase C-terminal" evidence="14">
    <location>
        <begin position="238"/>
        <end position="387"/>
    </location>
</feature>
<dbReference type="InterPro" id="IPR027417">
    <property type="entry name" value="P-loop_NTPase"/>
</dbReference>
<dbReference type="RefSeq" id="WP_230339047.1">
    <property type="nucleotide sequence ID" value="NZ_CP069798.1"/>
</dbReference>
<keyword evidence="17" id="KW-1185">Reference proteome</keyword>
<dbReference type="EMBL" id="CP069798">
    <property type="protein sequence ID" value="QRQ81748.1"/>
    <property type="molecule type" value="Genomic_DNA"/>
</dbReference>
<keyword evidence="4 11" id="KW-0378">Hydrolase</keyword>
<dbReference type="SUPFAM" id="SSF52540">
    <property type="entry name" value="P-loop containing nucleoside triphosphate hydrolases"/>
    <property type="match status" value="1"/>
</dbReference>
<evidence type="ECO:0000256" key="7">
    <source>
        <dbReference type="ARBA" id="ARBA00038437"/>
    </source>
</evidence>
<dbReference type="GO" id="GO:0009266">
    <property type="term" value="P:response to temperature stimulus"/>
    <property type="evidence" value="ECO:0007669"/>
    <property type="project" value="UniProtKB-ARBA"/>
</dbReference>
<dbReference type="InterPro" id="IPR001650">
    <property type="entry name" value="Helicase_C-like"/>
</dbReference>
<evidence type="ECO:0000256" key="11">
    <source>
        <dbReference type="RuleBase" id="RU000492"/>
    </source>
</evidence>
<comment type="catalytic activity">
    <reaction evidence="8">
        <text>ATP + H2O = ADP + phosphate + H(+)</text>
        <dbReference type="Rhea" id="RHEA:13065"/>
        <dbReference type="ChEBI" id="CHEBI:15377"/>
        <dbReference type="ChEBI" id="CHEBI:15378"/>
        <dbReference type="ChEBI" id="CHEBI:30616"/>
        <dbReference type="ChEBI" id="CHEBI:43474"/>
        <dbReference type="ChEBI" id="CHEBI:456216"/>
        <dbReference type="EC" id="3.6.4.13"/>
    </reaction>
</comment>
<feature type="domain" description="DEAD-box RNA helicase Q" evidence="15">
    <location>
        <begin position="2"/>
        <end position="30"/>
    </location>
</feature>
<evidence type="ECO:0000256" key="6">
    <source>
        <dbReference type="ARBA" id="ARBA00022840"/>
    </source>
</evidence>
<dbReference type="PROSITE" id="PS00039">
    <property type="entry name" value="DEAD_ATP_HELICASE"/>
    <property type="match status" value="1"/>
</dbReference>
<keyword evidence="3 11" id="KW-0547">Nucleotide-binding</keyword>
<evidence type="ECO:0000313" key="17">
    <source>
        <dbReference type="Proteomes" id="UP000653156"/>
    </source>
</evidence>
<dbReference type="GO" id="GO:0005524">
    <property type="term" value="F:ATP binding"/>
    <property type="evidence" value="ECO:0007669"/>
    <property type="project" value="UniProtKB-KW"/>
</dbReference>
<sequence>MSTFSALGLSQEIVSALTEQGYETPTPIQAAAIPKALAGHDLLAAAQTGTGKTAAFMLPSLERLKRYATTSTSPAMHPVRMLVLTPTRELADQIDQNVQAYMKNLSLRHTVLFGGMNMEPQKQALRAGCEIVVATVGRLLDHVQQKNIQLNKVEILVLDEADRMLDMGFIDDIRKIMQMLPKQRQTLLFSATFAPPIRRLAQDFMHQPEEIAVAAQNTAAAGVEQHVIAIDTGRKRALLERLILDLNMSQVIVFCKTKQSVDQVHRDLVRRGISAQAIHGDKSQQSRLETLAQFKEGSLRVLVATDVAARGLDIAELPFVINYELPTSPEDYVHRIGRTGRAGAEGVAISLMDEHEHKMFESIKELIKNDLPVERIEGFEPRWWDALNGQTAAPAAPTRPPRTDLQQVDSGRNQERSNARGSRNKGREGRNSREYKETRSNTEMPPESKDVGAACNRIPGRVRRSHSRPQCALLQANYGVRRQRV</sequence>
<evidence type="ECO:0000259" key="14">
    <source>
        <dbReference type="PROSITE" id="PS51194"/>
    </source>
</evidence>
<dbReference type="FunFam" id="3.40.50.300:FF:000108">
    <property type="entry name" value="ATP-dependent RNA helicase RhlE"/>
    <property type="match status" value="1"/>
</dbReference>
<proteinExistence type="inferred from homology"/>
<organism evidence="16 17">
    <name type="scientific">Paralysiella testudinis</name>
    <dbReference type="NCBI Taxonomy" id="2809020"/>
    <lineage>
        <taxon>Bacteria</taxon>
        <taxon>Pseudomonadati</taxon>
        <taxon>Pseudomonadota</taxon>
        <taxon>Betaproteobacteria</taxon>
        <taxon>Neisseriales</taxon>
        <taxon>Neisseriaceae</taxon>
        <taxon>Paralysiella</taxon>
    </lineage>
</organism>
<evidence type="ECO:0000256" key="5">
    <source>
        <dbReference type="ARBA" id="ARBA00022806"/>
    </source>
</evidence>
<dbReference type="Gene3D" id="3.40.50.300">
    <property type="entry name" value="P-loop containing nucleotide triphosphate hydrolases"/>
    <property type="match status" value="2"/>
</dbReference>
<dbReference type="GO" id="GO:0042255">
    <property type="term" value="P:ribosome assembly"/>
    <property type="evidence" value="ECO:0007669"/>
    <property type="project" value="UniProtKB-ARBA"/>
</dbReference>
<dbReference type="GO" id="GO:0003676">
    <property type="term" value="F:nucleic acid binding"/>
    <property type="evidence" value="ECO:0007669"/>
    <property type="project" value="InterPro"/>
</dbReference>
<dbReference type="PANTHER" id="PTHR47959:SF13">
    <property type="entry name" value="ATP-DEPENDENT RNA HELICASE RHLE"/>
    <property type="match status" value="1"/>
</dbReference>
<evidence type="ECO:0000256" key="9">
    <source>
        <dbReference type="ARBA" id="ARBA00074363"/>
    </source>
</evidence>
<keyword evidence="6 11" id="KW-0067">ATP-binding</keyword>
<dbReference type="InterPro" id="IPR050079">
    <property type="entry name" value="DEAD_box_RNA_helicase"/>
</dbReference>
<evidence type="ECO:0000256" key="1">
    <source>
        <dbReference type="ARBA" id="ARBA00012552"/>
    </source>
</evidence>
<evidence type="ECO:0000313" key="16">
    <source>
        <dbReference type="EMBL" id="QRQ81748.1"/>
    </source>
</evidence>
<accession>A0A892ZH15</accession>
<protein>
    <recommendedName>
        <fullName evidence="9">DEAD-box ATP-dependent RNA helicase RhpA</fullName>
        <ecNumber evidence="1">3.6.4.13</ecNumber>
    </recommendedName>
</protein>
<dbReference type="AlphaFoldDB" id="A0A892ZH15"/>
<dbReference type="SMART" id="SM00490">
    <property type="entry name" value="HELICc"/>
    <property type="match status" value="1"/>
</dbReference>
<evidence type="ECO:0000259" key="13">
    <source>
        <dbReference type="PROSITE" id="PS51192"/>
    </source>
</evidence>
<dbReference type="Proteomes" id="UP000653156">
    <property type="component" value="Chromosome"/>
</dbReference>
<dbReference type="PROSITE" id="PS51194">
    <property type="entry name" value="HELICASE_CTER"/>
    <property type="match status" value="1"/>
</dbReference>
<feature type="short sequence motif" description="Q motif" evidence="10">
    <location>
        <begin position="2"/>
        <end position="30"/>
    </location>
</feature>
<evidence type="ECO:0000256" key="8">
    <source>
        <dbReference type="ARBA" id="ARBA00047984"/>
    </source>
</evidence>
<comment type="similarity">
    <text evidence="7 11">Belongs to the DEAD box helicase family.</text>
</comment>
<evidence type="ECO:0000256" key="10">
    <source>
        <dbReference type="PROSITE-ProRule" id="PRU00552"/>
    </source>
</evidence>
<dbReference type="GO" id="GO:0003724">
    <property type="term" value="F:RNA helicase activity"/>
    <property type="evidence" value="ECO:0007669"/>
    <property type="project" value="UniProtKB-EC"/>
</dbReference>
<dbReference type="PANTHER" id="PTHR47959">
    <property type="entry name" value="ATP-DEPENDENT RNA HELICASE RHLE-RELATED"/>
    <property type="match status" value="1"/>
</dbReference>
<feature type="compositionally biased region" description="Basic and acidic residues" evidence="12">
    <location>
        <begin position="425"/>
        <end position="450"/>
    </location>
</feature>
<reference evidence="16" key="1">
    <citation type="submission" date="2021-02" db="EMBL/GenBank/DDBJ databases">
        <title>Neisseriaceae sp. 26B isolated from the cloaca of a Common Toad-headed Turtle (Mesoclemmys nasuta).</title>
        <authorList>
            <person name="Spergser J."/>
            <person name="Busse H.-J."/>
        </authorList>
    </citation>
    <scope>NUCLEOTIDE SEQUENCE</scope>
    <source>
        <strain evidence="16">26B</strain>
    </source>
</reference>
<dbReference type="Pfam" id="PF00271">
    <property type="entry name" value="Helicase_C"/>
    <property type="match status" value="1"/>
</dbReference>
<dbReference type="InterPro" id="IPR044742">
    <property type="entry name" value="DEAD/DEAH_RhlB"/>
</dbReference>
<dbReference type="InterPro" id="IPR011545">
    <property type="entry name" value="DEAD/DEAH_box_helicase_dom"/>
</dbReference>
<feature type="domain" description="Helicase ATP-binding" evidence="13">
    <location>
        <begin position="33"/>
        <end position="211"/>
    </location>
</feature>
<dbReference type="GO" id="GO:0005829">
    <property type="term" value="C:cytosol"/>
    <property type="evidence" value="ECO:0007669"/>
    <property type="project" value="TreeGrafter"/>
</dbReference>
<dbReference type="InterPro" id="IPR000629">
    <property type="entry name" value="RNA-helicase_DEAD-box_CS"/>
</dbReference>
<evidence type="ECO:0000256" key="4">
    <source>
        <dbReference type="ARBA" id="ARBA00022801"/>
    </source>
</evidence>
<keyword evidence="2" id="KW-0963">Cytoplasm</keyword>
<dbReference type="CDD" id="cd18787">
    <property type="entry name" value="SF2_C_DEAD"/>
    <property type="match status" value="1"/>
</dbReference>
<evidence type="ECO:0000256" key="2">
    <source>
        <dbReference type="ARBA" id="ARBA00022490"/>
    </source>
</evidence>
<evidence type="ECO:0000256" key="3">
    <source>
        <dbReference type="ARBA" id="ARBA00022741"/>
    </source>
</evidence>
<dbReference type="EC" id="3.6.4.13" evidence="1"/>
<dbReference type="PROSITE" id="PS51195">
    <property type="entry name" value="Q_MOTIF"/>
    <property type="match status" value="1"/>
</dbReference>
<dbReference type="InterPro" id="IPR014001">
    <property type="entry name" value="Helicase_ATP-bd"/>
</dbReference>
<dbReference type="KEGG" id="ptes:JQU52_13900"/>
<dbReference type="PROSITE" id="PS51192">
    <property type="entry name" value="HELICASE_ATP_BIND_1"/>
    <property type="match status" value="1"/>
</dbReference>
<dbReference type="InterPro" id="IPR014014">
    <property type="entry name" value="RNA_helicase_DEAD_Q_motif"/>
</dbReference>
<evidence type="ECO:0000259" key="15">
    <source>
        <dbReference type="PROSITE" id="PS51195"/>
    </source>
</evidence>
<feature type="region of interest" description="Disordered" evidence="12">
    <location>
        <begin position="391"/>
        <end position="453"/>
    </location>
</feature>
<name>A0A892ZH15_9NEIS</name>
<evidence type="ECO:0000256" key="12">
    <source>
        <dbReference type="SAM" id="MobiDB-lite"/>
    </source>
</evidence>
<gene>
    <name evidence="16" type="ORF">JQU52_13900</name>
</gene>
<dbReference type="SMART" id="SM00487">
    <property type="entry name" value="DEXDc"/>
    <property type="match status" value="1"/>
</dbReference>
<dbReference type="Pfam" id="PF00270">
    <property type="entry name" value="DEAD"/>
    <property type="match status" value="1"/>
</dbReference>
<keyword evidence="5 11" id="KW-0347">Helicase</keyword>
<dbReference type="CDD" id="cd00268">
    <property type="entry name" value="DEADc"/>
    <property type="match status" value="1"/>
</dbReference>
<dbReference type="GO" id="GO:0016787">
    <property type="term" value="F:hydrolase activity"/>
    <property type="evidence" value="ECO:0007669"/>
    <property type="project" value="UniProtKB-KW"/>
</dbReference>